<feature type="compositionally biased region" description="Low complexity" evidence="1">
    <location>
        <begin position="397"/>
        <end position="414"/>
    </location>
</feature>
<evidence type="ECO:0000313" key="2">
    <source>
        <dbReference type="EMBL" id="EIN05258.1"/>
    </source>
</evidence>
<sequence length="547" mass="58565">MAFGKKKETDPAKLAAKEQKAREKAEKAEQKAGRRALKASSSGRIVSSGRGGAGNIRRRSLTSPVSPISPSNTSLRVSDNSRLSPLGRETSIVSSATGSSGSSMSASSVYVQPYEDPISPARGREARPDPRKKVRVSGRGGAGNIRGTKMYQHLQADLDANHNPQTASILREYEEAVRQRERRLIAASAENRLVGTGGRGGIGNMLAARKKVKAAPSNASSISTKSRKSILSSLSSRRASSVALDISASSSPTDPSTSSVNVTSPVDEAIPPIPDLPGFVQGSSRVPSHPATIDSKRSRAAPPMPTRAPPPLPSSNNLTPSRPASSPPKYLNPVPSSAEVIPGANADFDADLALDEEILQHSRMASSANSPSSPWSESNPALGEPSESPSPIRRKLPVVPQSPSHLSPPSSLARRNSRESGRRSRNLIEERKRERRLWERLHHVKLSAPAHAPGSDDQENELDDEYDPVALIGAYADPPASTDSVAIWLQERHRQHVEALQSGASPVPRIYVQAADAHSSHGVRRSERRPLAAIDELHESISLMEMF</sequence>
<keyword evidence="3" id="KW-1185">Reference proteome</keyword>
<feature type="compositionally biased region" description="Basic and acidic residues" evidence="1">
    <location>
        <begin position="416"/>
        <end position="428"/>
    </location>
</feature>
<gene>
    <name evidence="2" type="ORF">PUNSTDRAFT_137943</name>
</gene>
<dbReference type="HOGENOM" id="CLU_497944_0_0_1"/>
<evidence type="ECO:0000256" key="1">
    <source>
        <dbReference type="SAM" id="MobiDB-lite"/>
    </source>
</evidence>
<organism evidence="2 3">
    <name type="scientific">Punctularia strigosozonata (strain HHB-11173)</name>
    <name type="common">White-rot fungus</name>
    <dbReference type="NCBI Taxonomy" id="741275"/>
    <lineage>
        <taxon>Eukaryota</taxon>
        <taxon>Fungi</taxon>
        <taxon>Dikarya</taxon>
        <taxon>Basidiomycota</taxon>
        <taxon>Agaricomycotina</taxon>
        <taxon>Agaricomycetes</taxon>
        <taxon>Corticiales</taxon>
        <taxon>Punctulariaceae</taxon>
        <taxon>Punctularia</taxon>
    </lineage>
</organism>
<feature type="region of interest" description="Disordered" evidence="1">
    <location>
        <begin position="1"/>
        <end position="146"/>
    </location>
</feature>
<feature type="compositionally biased region" description="Low complexity" evidence="1">
    <location>
        <begin position="244"/>
        <end position="267"/>
    </location>
</feature>
<feature type="compositionally biased region" description="Basic and acidic residues" evidence="1">
    <location>
        <begin position="122"/>
        <end position="131"/>
    </location>
</feature>
<proteinExistence type="predicted"/>
<feature type="compositionally biased region" description="Polar residues" evidence="1">
    <location>
        <begin position="61"/>
        <end position="83"/>
    </location>
</feature>
<dbReference type="Proteomes" id="UP000054196">
    <property type="component" value="Unassembled WGS sequence"/>
</dbReference>
<feature type="region of interest" description="Disordered" evidence="1">
    <location>
        <begin position="244"/>
        <end position="338"/>
    </location>
</feature>
<feature type="compositionally biased region" description="Low complexity" evidence="1">
    <location>
        <begin position="314"/>
        <end position="323"/>
    </location>
</feature>
<protein>
    <submittedName>
        <fullName evidence="2">Uncharacterized protein</fullName>
    </submittedName>
</protein>
<dbReference type="KEGG" id="psq:PUNSTDRAFT_137943"/>
<dbReference type="PANTHER" id="PTHR34693">
    <property type="entry name" value="PROTEIN PAR32"/>
    <property type="match status" value="1"/>
</dbReference>
<evidence type="ECO:0000313" key="3">
    <source>
        <dbReference type="Proteomes" id="UP000054196"/>
    </source>
</evidence>
<feature type="compositionally biased region" description="Basic and acidic residues" evidence="1">
    <location>
        <begin position="1"/>
        <end position="32"/>
    </location>
</feature>
<dbReference type="GeneID" id="18879953"/>
<feature type="compositionally biased region" description="Low complexity" evidence="1">
    <location>
        <begin position="365"/>
        <end position="381"/>
    </location>
</feature>
<dbReference type="InterPro" id="IPR053203">
    <property type="entry name" value="Cisplatin_resist-associated"/>
</dbReference>
<dbReference type="EMBL" id="JH687551">
    <property type="protein sequence ID" value="EIN05258.1"/>
    <property type="molecule type" value="Genomic_DNA"/>
</dbReference>
<reference evidence="3" key="1">
    <citation type="journal article" date="2012" name="Science">
        <title>The Paleozoic origin of enzymatic lignin decomposition reconstructed from 31 fungal genomes.</title>
        <authorList>
            <person name="Floudas D."/>
            <person name="Binder M."/>
            <person name="Riley R."/>
            <person name="Barry K."/>
            <person name="Blanchette R.A."/>
            <person name="Henrissat B."/>
            <person name="Martinez A.T."/>
            <person name="Otillar R."/>
            <person name="Spatafora J.W."/>
            <person name="Yadav J.S."/>
            <person name="Aerts A."/>
            <person name="Benoit I."/>
            <person name="Boyd A."/>
            <person name="Carlson A."/>
            <person name="Copeland A."/>
            <person name="Coutinho P.M."/>
            <person name="de Vries R.P."/>
            <person name="Ferreira P."/>
            <person name="Findley K."/>
            <person name="Foster B."/>
            <person name="Gaskell J."/>
            <person name="Glotzer D."/>
            <person name="Gorecki P."/>
            <person name="Heitman J."/>
            <person name="Hesse C."/>
            <person name="Hori C."/>
            <person name="Igarashi K."/>
            <person name="Jurgens J.A."/>
            <person name="Kallen N."/>
            <person name="Kersten P."/>
            <person name="Kohler A."/>
            <person name="Kuees U."/>
            <person name="Kumar T.K.A."/>
            <person name="Kuo A."/>
            <person name="LaButti K."/>
            <person name="Larrondo L.F."/>
            <person name="Lindquist E."/>
            <person name="Ling A."/>
            <person name="Lombard V."/>
            <person name="Lucas S."/>
            <person name="Lundell T."/>
            <person name="Martin R."/>
            <person name="McLaughlin D.J."/>
            <person name="Morgenstern I."/>
            <person name="Morin E."/>
            <person name="Murat C."/>
            <person name="Nagy L.G."/>
            <person name="Nolan M."/>
            <person name="Ohm R.A."/>
            <person name="Patyshakuliyeva A."/>
            <person name="Rokas A."/>
            <person name="Ruiz-Duenas F.J."/>
            <person name="Sabat G."/>
            <person name="Salamov A."/>
            <person name="Samejima M."/>
            <person name="Schmutz J."/>
            <person name="Slot J.C."/>
            <person name="St John F."/>
            <person name="Stenlid J."/>
            <person name="Sun H."/>
            <person name="Sun S."/>
            <person name="Syed K."/>
            <person name="Tsang A."/>
            <person name="Wiebenga A."/>
            <person name="Young D."/>
            <person name="Pisabarro A."/>
            <person name="Eastwood D.C."/>
            <person name="Martin F."/>
            <person name="Cullen D."/>
            <person name="Grigoriev I.V."/>
            <person name="Hibbett D.S."/>
        </authorList>
    </citation>
    <scope>NUCLEOTIDE SEQUENCE [LARGE SCALE GENOMIC DNA]</scope>
    <source>
        <strain evidence="3">HHB-11173 SS5</strain>
    </source>
</reference>
<feature type="compositionally biased region" description="Low complexity" evidence="1">
    <location>
        <begin position="90"/>
        <end position="109"/>
    </location>
</feature>
<feature type="compositionally biased region" description="Low complexity" evidence="1">
    <location>
        <begin position="39"/>
        <end position="48"/>
    </location>
</feature>
<dbReference type="RefSeq" id="XP_007387661.1">
    <property type="nucleotide sequence ID" value="XM_007387599.1"/>
</dbReference>
<name>R7S4V6_PUNST</name>
<feature type="compositionally biased region" description="Pro residues" evidence="1">
    <location>
        <begin position="302"/>
        <end position="313"/>
    </location>
</feature>
<dbReference type="PANTHER" id="PTHR34693:SF1">
    <property type="entry name" value="PROTEIN PAR32"/>
    <property type="match status" value="1"/>
</dbReference>
<feature type="region of interest" description="Disordered" evidence="1">
    <location>
        <begin position="362"/>
        <end position="428"/>
    </location>
</feature>
<dbReference type="AlphaFoldDB" id="R7S4V6"/>
<accession>R7S4V6</accession>